<dbReference type="Gene3D" id="2.140.10.10">
    <property type="entry name" value="Quinoprotein alcohol dehydrogenase-like superfamily"/>
    <property type="match status" value="1"/>
</dbReference>
<dbReference type="PANTHER" id="PTHR32303">
    <property type="entry name" value="QUINOPROTEIN ALCOHOL DEHYDROGENASE (CYTOCHROME C)"/>
    <property type="match status" value="1"/>
</dbReference>
<dbReference type="OrthoDB" id="7012117at2"/>
<keyword evidence="3 8" id="KW-0349">Heme</keyword>
<protein>
    <submittedName>
        <fullName evidence="10">Dehydrogenase</fullName>
    </submittedName>
</protein>
<dbReference type="EMBL" id="CP025096">
    <property type="protein sequence ID" value="AUD03702.1"/>
    <property type="molecule type" value="Genomic_DNA"/>
</dbReference>
<dbReference type="InterPro" id="IPR009056">
    <property type="entry name" value="Cyt_c-like_dom"/>
</dbReference>
<dbReference type="InterPro" id="IPR036909">
    <property type="entry name" value="Cyt_c-like_dom_sf"/>
</dbReference>
<dbReference type="Proteomes" id="UP000232883">
    <property type="component" value="Chromosome"/>
</dbReference>
<dbReference type="SUPFAM" id="SSF50998">
    <property type="entry name" value="Quinoprotein alcohol dehydrogenase-like"/>
    <property type="match status" value="1"/>
</dbReference>
<evidence type="ECO:0000256" key="4">
    <source>
        <dbReference type="ARBA" id="ARBA00022723"/>
    </source>
</evidence>
<dbReference type="Gene3D" id="2.130.10.10">
    <property type="entry name" value="YVTN repeat-like/Quinoprotein amine dehydrogenase"/>
    <property type="match status" value="1"/>
</dbReference>
<proteinExistence type="inferred from homology"/>
<keyword evidence="4 8" id="KW-0479">Metal-binding</keyword>
<dbReference type="Pfam" id="PF13360">
    <property type="entry name" value="PQQ_2"/>
    <property type="match status" value="1"/>
</dbReference>
<dbReference type="InterPro" id="IPR015943">
    <property type="entry name" value="WD40/YVTN_repeat-like_dom_sf"/>
</dbReference>
<evidence type="ECO:0000313" key="10">
    <source>
        <dbReference type="EMBL" id="AUD03702.1"/>
    </source>
</evidence>
<evidence type="ECO:0000256" key="7">
    <source>
        <dbReference type="ARBA" id="ARBA00023004"/>
    </source>
</evidence>
<evidence type="ECO:0000256" key="3">
    <source>
        <dbReference type="ARBA" id="ARBA00022617"/>
    </source>
</evidence>
<feature type="domain" description="Cytochrome c" evidence="9">
    <location>
        <begin position="38"/>
        <end position="109"/>
    </location>
</feature>
<dbReference type="SUPFAM" id="SSF46626">
    <property type="entry name" value="Cytochrome c"/>
    <property type="match status" value="1"/>
</dbReference>
<dbReference type="InterPro" id="IPR002372">
    <property type="entry name" value="PQQ_rpt_dom"/>
</dbReference>
<gene>
    <name evidence="10" type="ORF">CWM47_18820</name>
</gene>
<dbReference type="GO" id="GO:0020037">
    <property type="term" value="F:heme binding"/>
    <property type="evidence" value="ECO:0007669"/>
    <property type="project" value="InterPro"/>
</dbReference>
<dbReference type="AlphaFoldDB" id="A0A2K8Z1C9"/>
<dbReference type="RefSeq" id="WP_100989769.1">
    <property type="nucleotide sequence ID" value="NZ_CP025096.1"/>
</dbReference>
<dbReference type="Pfam" id="PF01011">
    <property type="entry name" value="PQQ"/>
    <property type="match status" value="1"/>
</dbReference>
<evidence type="ECO:0000313" key="11">
    <source>
        <dbReference type="Proteomes" id="UP000232883"/>
    </source>
</evidence>
<organism evidence="10 11">
    <name type="scientific">Spirosoma pollinicola</name>
    <dbReference type="NCBI Taxonomy" id="2057025"/>
    <lineage>
        <taxon>Bacteria</taxon>
        <taxon>Pseudomonadati</taxon>
        <taxon>Bacteroidota</taxon>
        <taxon>Cytophagia</taxon>
        <taxon>Cytophagales</taxon>
        <taxon>Cytophagaceae</taxon>
        <taxon>Spirosoma</taxon>
    </lineage>
</organism>
<comment type="cofactor">
    <cofactor evidence="1">
        <name>pyrroloquinoline quinone</name>
        <dbReference type="ChEBI" id="CHEBI:58442"/>
    </cofactor>
</comment>
<evidence type="ECO:0000259" key="9">
    <source>
        <dbReference type="PROSITE" id="PS51007"/>
    </source>
</evidence>
<keyword evidence="7 8" id="KW-0408">Iron</keyword>
<dbReference type="Pfam" id="PF13442">
    <property type="entry name" value="Cytochrome_CBB3"/>
    <property type="match status" value="1"/>
</dbReference>
<dbReference type="GO" id="GO:0009055">
    <property type="term" value="F:electron transfer activity"/>
    <property type="evidence" value="ECO:0007669"/>
    <property type="project" value="InterPro"/>
</dbReference>
<evidence type="ECO:0000256" key="8">
    <source>
        <dbReference type="PROSITE-ProRule" id="PRU00433"/>
    </source>
</evidence>
<evidence type="ECO:0000256" key="2">
    <source>
        <dbReference type="ARBA" id="ARBA00008156"/>
    </source>
</evidence>
<dbReference type="Gene3D" id="1.10.760.10">
    <property type="entry name" value="Cytochrome c-like domain"/>
    <property type="match status" value="1"/>
</dbReference>
<dbReference type="KEGG" id="spir:CWM47_18820"/>
<evidence type="ECO:0000256" key="5">
    <source>
        <dbReference type="ARBA" id="ARBA00022729"/>
    </source>
</evidence>
<reference evidence="10 11" key="1">
    <citation type="submission" date="2017-11" db="EMBL/GenBank/DDBJ databases">
        <title>Taxonomic description and genome sequences of Spirosoma HA7 sp. nov., isolated from pollen microhabitat of Corylus avellana.</title>
        <authorList>
            <person name="Ambika Manirajan B."/>
            <person name="Suarez C."/>
            <person name="Ratering S."/>
            <person name="Geissler-Plaum R."/>
            <person name="Cardinale M."/>
            <person name="Sylvia S."/>
        </authorList>
    </citation>
    <scope>NUCLEOTIDE SEQUENCE [LARGE SCALE GENOMIC DNA]</scope>
    <source>
        <strain evidence="10 11">HA7</strain>
    </source>
</reference>
<dbReference type="InterPro" id="IPR018391">
    <property type="entry name" value="PQQ_b-propeller_rpt"/>
</dbReference>
<dbReference type="PROSITE" id="PS51007">
    <property type="entry name" value="CYTC"/>
    <property type="match status" value="1"/>
</dbReference>
<sequence length="621" mass="66294">MNTSYQPQDFAINKRLGLIFVSSLLWATTCFGQTLDPAIAKLGQQVYMTTCNTCHKPEASLKAPGHFILSSMPPRAILAALETGKMRVQAKDLSDEQRKAVAQWLSNKPLTETVIPKEAYTQFKLPDAKKIAITHTGWGGDLEGTGFRTAKQAGITAASVGSLKLKWAFAFPDVNQVRSKPAIVGDWLIMGTQFGDVYCLNKQSGKIGWHFTAKAAIRGVIHVVQKTSGPQAFFADNATNVYALDVKTGKLLWEKRVGQHSQAANTGSVVVYDNMVYVPLTSLEVVSVLMPGYPCCSSSGEVVALNAQSGNEVWRHRVIAEEAKETGKKKDGTPAYGPAGGIVWCSPTVDTKRGLLYIGTGENYTHPVTNTSDAIQALNLKTGKLAWNFQATQNDAWNMGCPGGPNCPDKPGNDLDFGMAPILVKQPNGNDMLVVGQKSAMVYGLSPDDGKLIWKTAVGLGSALGGIHWGMATDGKYVYAANADNKYALFGKTDSLHRPAPGIYALEVATGKLVWKTASPPCGDKKGCIEANSAAPTVIPGVVFAGALDGHIRAYSSIDGKIIWDYDTVHAYETVNGVQGKGGSLDGPSPVVADGMLFVNSGYGLFGELPGNVLLAFEVEK</sequence>
<dbReference type="InterPro" id="IPR011047">
    <property type="entry name" value="Quinoprotein_ADH-like_sf"/>
</dbReference>
<accession>A0A2K8Z1C9</accession>
<evidence type="ECO:0000256" key="1">
    <source>
        <dbReference type="ARBA" id="ARBA00001931"/>
    </source>
</evidence>
<dbReference type="PANTHER" id="PTHR32303:SF10">
    <property type="entry name" value="OUTER MEMBRANE PROTEIN ASSEMBLY FACTOR BAMB"/>
    <property type="match status" value="1"/>
</dbReference>
<dbReference type="SMART" id="SM00564">
    <property type="entry name" value="PQQ"/>
    <property type="match status" value="7"/>
</dbReference>
<name>A0A2K8Z1C9_9BACT</name>
<keyword evidence="5" id="KW-0732">Signal</keyword>
<comment type="similarity">
    <text evidence="2">Belongs to the bacterial PQQ dehydrogenase family.</text>
</comment>
<dbReference type="GO" id="GO:0016491">
    <property type="term" value="F:oxidoreductase activity"/>
    <property type="evidence" value="ECO:0007669"/>
    <property type="project" value="UniProtKB-KW"/>
</dbReference>
<evidence type="ECO:0000256" key="6">
    <source>
        <dbReference type="ARBA" id="ARBA00023002"/>
    </source>
</evidence>
<dbReference type="GO" id="GO:0046872">
    <property type="term" value="F:metal ion binding"/>
    <property type="evidence" value="ECO:0007669"/>
    <property type="project" value="UniProtKB-KW"/>
</dbReference>
<keyword evidence="11" id="KW-1185">Reference proteome</keyword>
<keyword evidence="6" id="KW-0560">Oxidoreductase</keyword>